<feature type="region of interest" description="Disordered" evidence="1">
    <location>
        <begin position="63"/>
        <end position="89"/>
    </location>
</feature>
<sequence length="810" mass="91233">MGSWQWQWVYKSRRRRSAVNIIARRWLLWFTGWDEQCSSGFCIDGHPSSSPAYSYKYGSQKSSSRPYKLSSRQKQHVQSIQENNQGQRNLNMQNSAQLAQMEELQKTLNKLREENEKMKASLQAAVDAKLAKEGEVSILRKSIEKNAQSHATQIFQLKTEKEKGDVKQAQMQKELKDEMERLRTEFTFRQQELEASLRKPPSSVRVKKFGRDFPSTPLAVSPAMRSWTRGGAEATGFRKPVEDTPIRLPFVSKASPTKSRKSPEKLRSGMLPGFENAFETSTPRRSPSKRIDKGKMAIAQESSVFGPDATNGLHPLPHVSQGPSQFQHEPVRKPTQPQEVLGIPDPSGPSATQQLQPNDDDMEVVAIESDEDPGAEEMETIDPINWKAELCRIILTHSYTSTNEISFQQLLSSGNSTNEYAKICARILEVISNPTKSDDYDESINIVATSLLCLLADLNEMQQLLSLAILSNLLMKLVLSLPKFQDALLACRFPIPGKQTVSLVEIICAIVSKHLQPTADKLHWDKLALETLSLLECLCFHTSAQSMSSLEVFARNREVLMILLHSSQPLWLLESSLRLLVLLSTYHDMYKVLLDIPSDATSPNNDIQIKDELVERLCSHLLEPNRSPSEDLKLYVLTYFAQLSISHTTSHGVLSASHTFIPSLVLYISQLTTPLWEDDGSLALSPESTSLLVQALNQAAFLLYHLIFGIEPNLNLRHILQRAPHRPFNSINHIFVVTFGRLSYSEPPSWMDTQVRLELEFLAEISREILEVVVDGPEGDSVWAAFQVEPDEENAIDEEEMEAQLMGGDS</sequence>
<keyword evidence="3" id="KW-1185">Reference proteome</keyword>
<comment type="caution">
    <text evidence="2">The sequence shown here is derived from an EMBL/GenBank/DDBJ whole genome shotgun (WGS) entry which is preliminary data.</text>
</comment>
<gene>
    <name evidence="2" type="ORF">BDN70DRAFT_522704</name>
</gene>
<dbReference type="PANTHER" id="PTHR28594">
    <property type="entry name" value="ATR-INTERACTING PROTEIN"/>
    <property type="match status" value="1"/>
</dbReference>
<dbReference type="OrthoDB" id="3366922at2759"/>
<feature type="region of interest" description="Disordered" evidence="1">
    <location>
        <begin position="251"/>
        <end position="291"/>
    </location>
</feature>
<dbReference type="AlphaFoldDB" id="A0A9P5Z7Q5"/>
<proteinExistence type="predicted"/>
<dbReference type="PANTHER" id="PTHR28594:SF1">
    <property type="entry name" value="ATR-INTERACTING PROTEIN"/>
    <property type="match status" value="1"/>
</dbReference>
<dbReference type="Proteomes" id="UP000807469">
    <property type="component" value="Unassembled WGS sequence"/>
</dbReference>
<reference evidence="2" key="1">
    <citation type="submission" date="2020-11" db="EMBL/GenBank/DDBJ databases">
        <authorList>
            <consortium name="DOE Joint Genome Institute"/>
            <person name="Ahrendt S."/>
            <person name="Riley R."/>
            <person name="Andreopoulos W."/>
            <person name="Labutti K."/>
            <person name="Pangilinan J."/>
            <person name="Ruiz-Duenas F.J."/>
            <person name="Barrasa J.M."/>
            <person name="Sanchez-Garcia M."/>
            <person name="Camarero S."/>
            <person name="Miyauchi S."/>
            <person name="Serrano A."/>
            <person name="Linde D."/>
            <person name="Babiker R."/>
            <person name="Drula E."/>
            <person name="Ayuso-Fernandez I."/>
            <person name="Pacheco R."/>
            <person name="Padilla G."/>
            <person name="Ferreira P."/>
            <person name="Barriuso J."/>
            <person name="Kellner H."/>
            <person name="Castanera R."/>
            <person name="Alfaro M."/>
            <person name="Ramirez L."/>
            <person name="Pisabarro A.G."/>
            <person name="Kuo A."/>
            <person name="Tritt A."/>
            <person name="Lipzen A."/>
            <person name="He G."/>
            <person name="Yan M."/>
            <person name="Ng V."/>
            <person name="Cullen D."/>
            <person name="Martin F."/>
            <person name="Rosso M.-N."/>
            <person name="Henrissat B."/>
            <person name="Hibbett D."/>
            <person name="Martinez A.T."/>
            <person name="Grigoriev I.V."/>
        </authorList>
    </citation>
    <scope>NUCLEOTIDE SEQUENCE</scope>
    <source>
        <strain evidence="2">CIRM-BRFM 674</strain>
    </source>
</reference>
<protein>
    <submittedName>
        <fullName evidence="2">Uncharacterized protein</fullName>
    </submittedName>
</protein>
<evidence type="ECO:0000256" key="1">
    <source>
        <dbReference type="SAM" id="MobiDB-lite"/>
    </source>
</evidence>
<dbReference type="EMBL" id="MU155177">
    <property type="protein sequence ID" value="KAF9481529.1"/>
    <property type="molecule type" value="Genomic_DNA"/>
</dbReference>
<dbReference type="GO" id="GO:0000077">
    <property type="term" value="P:DNA damage checkpoint signaling"/>
    <property type="evidence" value="ECO:0007669"/>
    <property type="project" value="InterPro"/>
</dbReference>
<feature type="compositionally biased region" description="Polar residues" evidence="1">
    <location>
        <begin position="70"/>
        <end position="89"/>
    </location>
</feature>
<organism evidence="2 3">
    <name type="scientific">Pholiota conissans</name>
    <dbReference type="NCBI Taxonomy" id="109636"/>
    <lineage>
        <taxon>Eukaryota</taxon>
        <taxon>Fungi</taxon>
        <taxon>Dikarya</taxon>
        <taxon>Basidiomycota</taxon>
        <taxon>Agaricomycotina</taxon>
        <taxon>Agaricomycetes</taxon>
        <taxon>Agaricomycetidae</taxon>
        <taxon>Agaricales</taxon>
        <taxon>Agaricineae</taxon>
        <taxon>Strophariaceae</taxon>
        <taxon>Pholiota</taxon>
    </lineage>
</organism>
<dbReference type="InterPro" id="IPR033349">
    <property type="entry name" value="ATRIP"/>
</dbReference>
<evidence type="ECO:0000313" key="3">
    <source>
        <dbReference type="Proteomes" id="UP000807469"/>
    </source>
</evidence>
<evidence type="ECO:0000313" key="2">
    <source>
        <dbReference type="EMBL" id="KAF9481529.1"/>
    </source>
</evidence>
<accession>A0A9P5Z7Q5</accession>
<name>A0A9P5Z7Q5_9AGAR</name>
<feature type="region of interest" description="Disordered" evidence="1">
    <location>
        <begin position="305"/>
        <end position="356"/>
    </location>
</feature>